<accession>A0A4U8YN72</accession>
<feature type="region of interest" description="Disordered" evidence="6">
    <location>
        <begin position="1"/>
        <end position="28"/>
    </location>
</feature>
<keyword evidence="4 8" id="KW-0808">Transferase</keyword>
<keyword evidence="3 8" id="KW-0489">Methyltransferase</keyword>
<dbReference type="SUPFAM" id="SSF53335">
    <property type="entry name" value="S-adenosyl-L-methionine-dependent methyltransferases"/>
    <property type="match status" value="1"/>
</dbReference>
<dbReference type="PROSITE" id="PS50123">
    <property type="entry name" value="CHER"/>
    <property type="match status" value="1"/>
</dbReference>
<protein>
    <recommendedName>
        <fullName evidence="2">protein-glutamate O-methyltransferase</fullName>
        <ecNumber evidence="2">2.1.1.80</ecNumber>
    </recommendedName>
</protein>
<keyword evidence="9" id="KW-1185">Reference proteome</keyword>
<dbReference type="PRINTS" id="PR00996">
    <property type="entry name" value="CHERMTFRASE"/>
</dbReference>
<evidence type="ECO:0000256" key="5">
    <source>
        <dbReference type="ARBA" id="ARBA00022691"/>
    </source>
</evidence>
<dbReference type="PANTHER" id="PTHR24422">
    <property type="entry name" value="CHEMOTAXIS PROTEIN METHYLTRANSFERASE"/>
    <property type="match status" value="1"/>
</dbReference>
<dbReference type="PANTHER" id="PTHR24422:SF26">
    <property type="entry name" value="CHEMOTAXIS PROTEIN METHYLTRANSFERASE"/>
    <property type="match status" value="1"/>
</dbReference>
<dbReference type="EMBL" id="CAADHO010000003">
    <property type="protein sequence ID" value="VFQ44639.1"/>
    <property type="molecule type" value="Genomic_DNA"/>
</dbReference>
<dbReference type="Gene3D" id="3.40.50.150">
    <property type="entry name" value="Vaccinia Virus protein VP39"/>
    <property type="match status" value="1"/>
</dbReference>
<evidence type="ECO:0000256" key="6">
    <source>
        <dbReference type="SAM" id="MobiDB-lite"/>
    </source>
</evidence>
<dbReference type="GO" id="GO:0032259">
    <property type="term" value="P:methylation"/>
    <property type="evidence" value="ECO:0007669"/>
    <property type="project" value="UniProtKB-KW"/>
</dbReference>
<evidence type="ECO:0000259" key="7">
    <source>
        <dbReference type="PROSITE" id="PS50123"/>
    </source>
</evidence>
<feature type="compositionally biased region" description="Basic and acidic residues" evidence="6">
    <location>
        <begin position="1"/>
        <end position="16"/>
    </location>
</feature>
<evidence type="ECO:0000256" key="4">
    <source>
        <dbReference type="ARBA" id="ARBA00022679"/>
    </source>
</evidence>
<dbReference type="Pfam" id="PF03705">
    <property type="entry name" value="CheR_N"/>
    <property type="match status" value="1"/>
</dbReference>
<dbReference type="Pfam" id="PF01739">
    <property type="entry name" value="CheR"/>
    <property type="match status" value="1"/>
</dbReference>
<dbReference type="GO" id="GO:0008983">
    <property type="term" value="F:protein-glutamate O-methyltransferase activity"/>
    <property type="evidence" value="ECO:0007669"/>
    <property type="project" value="UniProtKB-EC"/>
</dbReference>
<reference evidence="8 9" key="1">
    <citation type="submission" date="2019-03" db="EMBL/GenBank/DDBJ databases">
        <authorList>
            <person name="Nijsse B."/>
        </authorList>
    </citation>
    <scope>NUCLEOTIDE SEQUENCE [LARGE SCALE GENOMIC DNA]</scope>
    <source>
        <strain evidence="8">Desulfoluna butyratoxydans MSL71</strain>
    </source>
</reference>
<dbReference type="SMART" id="SM00138">
    <property type="entry name" value="MeTrc"/>
    <property type="match status" value="1"/>
</dbReference>
<dbReference type="SUPFAM" id="SSF47757">
    <property type="entry name" value="Chemotaxis receptor methyltransferase CheR, N-terminal domain"/>
    <property type="match status" value="1"/>
</dbReference>
<comment type="catalytic activity">
    <reaction evidence="1">
        <text>L-glutamyl-[protein] + S-adenosyl-L-methionine = [protein]-L-glutamate 5-O-methyl ester + S-adenosyl-L-homocysteine</text>
        <dbReference type="Rhea" id="RHEA:24452"/>
        <dbReference type="Rhea" id="RHEA-COMP:10208"/>
        <dbReference type="Rhea" id="RHEA-COMP:10311"/>
        <dbReference type="ChEBI" id="CHEBI:29973"/>
        <dbReference type="ChEBI" id="CHEBI:57856"/>
        <dbReference type="ChEBI" id="CHEBI:59789"/>
        <dbReference type="ChEBI" id="CHEBI:82795"/>
        <dbReference type="EC" id="2.1.1.80"/>
    </reaction>
</comment>
<dbReference type="InterPro" id="IPR022642">
    <property type="entry name" value="CheR_C"/>
</dbReference>
<evidence type="ECO:0000256" key="1">
    <source>
        <dbReference type="ARBA" id="ARBA00001541"/>
    </source>
</evidence>
<dbReference type="Proteomes" id="UP000507962">
    <property type="component" value="Unassembled WGS sequence"/>
</dbReference>
<feature type="domain" description="CheR-type methyltransferase" evidence="7">
    <location>
        <begin position="25"/>
        <end position="287"/>
    </location>
</feature>
<dbReference type="InterPro" id="IPR036804">
    <property type="entry name" value="CheR_N_sf"/>
</dbReference>
<sequence length="317" mass="36297">MNLTRDRLPGTDRGEEPPMASKRRRASFHPHLSTRDFRVLARFIHGRFGIKVPDVKKGMIEARLCKRLSRLDMGSYAQYCDYLFSPEGMEKELSHFIDEVTTNKTDFFREANHFTCLVDEVLPAIMGSRRVGAGHKLKVWSCACSRGDEPYTLAMVLSEFARSNPGFDFSILATDISTRVLEVARRGVYDASEIAPVPLALRKKYLLKSKDPRRHQVRIVPGLRKKVMFRQLNLMDSEYRLDRAMDIIFCRNVTIYFDTETTQQLMLRLCDRLAPGGHLFMGHSEFLDCKMLPLVPVAPTVYKKVRTHEKEGTGSGC</sequence>
<evidence type="ECO:0000313" key="8">
    <source>
        <dbReference type="EMBL" id="VFQ44639.1"/>
    </source>
</evidence>
<dbReference type="EC" id="2.1.1.80" evidence="2"/>
<evidence type="ECO:0000313" key="9">
    <source>
        <dbReference type="Proteomes" id="UP000507962"/>
    </source>
</evidence>
<dbReference type="InterPro" id="IPR026024">
    <property type="entry name" value="Chemotaxis_MeTrfase_CheR"/>
</dbReference>
<dbReference type="InterPro" id="IPR050903">
    <property type="entry name" value="Bact_Chemotaxis_MeTrfase"/>
</dbReference>
<keyword evidence="5" id="KW-0949">S-adenosyl-L-methionine</keyword>
<dbReference type="InterPro" id="IPR022641">
    <property type="entry name" value="CheR_N"/>
</dbReference>
<dbReference type="PIRSF" id="PIRSF000410">
    <property type="entry name" value="CheR"/>
    <property type="match status" value="1"/>
</dbReference>
<dbReference type="AlphaFoldDB" id="A0A4U8YN72"/>
<dbReference type="InterPro" id="IPR000780">
    <property type="entry name" value="CheR_MeTrfase"/>
</dbReference>
<evidence type="ECO:0000256" key="3">
    <source>
        <dbReference type="ARBA" id="ARBA00022603"/>
    </source>
</evidence>
<organism evidence="8 9">
    <name type="scientific">Desulfoluna butyratoxydans</name>
    <dbReference type="NCBI Taxonomy" id="231438"/>
    <lineage>
        <taxon>Bacteria</taxon>
        <taxon>Pseudomonadati</taxon>
        <taxon>Thermodesulfobacteriota</taxon>
        <taxon>Desulfobacteria</taxon>
        <taxon>Desulfobacterales</taxon>
        <taxon>Desulfolunaceae</taxon>
        <taxon>Desulfoluna</taxon>
    </lineage>
</organism>
<dbReference type="Gene3D" id="1.10.155.10">
    <property type="entry name" value="Chemotaxis receptor methyltransferase CheR, N-terminal domain"/>
    <property type="match status" value="1"/>
</dbReference>
<evidence type="ECO:0000256" key="2">
    <source>
        <dbReference type="ARBA" id="ARBA00012534"/>
    </source>
</evidence>
<gene>
    <name evidence="8" type="ORF">MSL71_22880</name>
</gene>
<proteinExistence type="predicted"/>
<name>A0A4U8YN72_9BACT</name>
<dbReference type="InterPro" id="IPR029063">
    <property type="entry name" value="SAM-dependent_MTases_sf"/>
</dbReference>